<dbReference type="GO" id="GO:0005794">
    <property type="term" value="C:Golgi apparatus"/>
    <property type="evidence" value="ECO:0000318"/>
    <property type="project" value="GO_Central"/>
</dbReference>
<evidence type="ECO:0000256" key="2">
    <source>
        <dbReference type="ARBA" id="ARBA00023157"/>
    </source>
</evidence>
<evidence type="ECO:0000313" key="6">
    <source>
        <dbReference type="Proteomes" id="UP000001593"/>
    </source>
</evidence>
<organism evidence="5 6">
    <name type="scientific">Nematostella vectensis</name>
    <name type="common">Starlet sea anemone</name>
    <dbReference type="NCBI Taxonomy" id="45351"/>
    <lineage>
        <taxon>Eukaryota</taxon>
        <taxon>Metazoa</taxon>
        <taxon>Cnidaria</taxon>
        <taxon>Anthozoa</taxon>
        <taxon>Hexacorallia</taxon>
        <taxon>Actiniaria</taxon>
        <taxon>Edwardsiidae</taxon>
        <taxon>Nematostella</taxon>
    </lineage>
</organism>
<sequence length="237" mass="26792">MASLPAVHFLKNALYIRRKISGEEEFPKEATLQLKEYIRHISSKVNGHKETVDKAINDLSEKFNESLQRMNNKISSLHQVLHEKRSSMADKISELRFTSDKSESNTSTPTNSLTFNSKGDISQGDRCVDTMERTEGGFPELFACHQKGGNQEWEYTSDNQLKNPLRGDCLTAPPNKEKTIIELRQCSSDSPLQKWERSGESIKLIGSDRCLDVHSDGIVAVRACDQNAATQKWKFSQ</sequence>
<feature type="compositionally biased region" description="Polar residues" evidence="3">
    <location>
        <begin position="104"/>
        <end position="120"/>
    </location>
</feature>
<evidence type="ECO:0000256" key="3">
    <source>
        <dbReference type="SAM" id="MobiDB-lite"/>
    </source>
</evidence>
<name>A7RJ47_NEMVE</name>
<dbReference type="PROSITE" id="PS50231">
    <property type="entry name" value="RICIN_B_LECTIN"/>
    <property type="match status" value="1"/>
</dbReference>
<dbReference type="InParanoid" id="A7RJ47"/>
<evidence type="ECO:0000313" key="5">
    <source>
        <dbReference type="EMBL" id="EDO48514.1"/>
    </source>
</evidence>
<keyword evidence="6" id="KW-1185">Reference proteome</keyword>
<reference evidence="5 6" key="1">
    <citation type="journal article" date="2007" name="Science">
        <title>Sea anemone genome reveals ancestral eumetazoan gene repertoire and genomic organization.</title>
        <authorList>
            <person name="Putnam N.H."/>
            <person name="Srivastava M."/>
            <person name="Hellsten U."/>
            <person name="Dirks B."/>
            <person name="Chapman J."/>
            <person name="Salamov A."/>
            <person name="Terry A."/>
            <person name="Shapiro H."/>
            <person name="Lindquist E."/>
            <person name="Kapitonov V.V."/>
            <person name="Jurka J."/>
            <person name="Genikhovich G."/>
            <person name="Grigoriev I.V."/>
            <person name="Lucas S.M."/>
            <person name="Steele R.E."/>
            <person name="Finnerty J.R."/>
            <person name="Technau U."/>
            <person name="Martindale M.Q."/>
            <person name="Rokhsar D.S."/>
        </authorList>
    </citation>
    <scope>NUCLEOTIDE SEQUENCE [LARGE SCALE GENOMIC DNA]</scope>
    <source>
        <strain evidence="6">CH2 X CH6</strain>
    </source>
</reference>
<dbReference type="PANTHER" id="PTHR11675:SF101">
    <property type="entry name" value="POLYPEPTIDE N-ACETYLGALACTOSAMINYLTRANSFERASE 5"/>
    <property type="match status" value="1"/>
</dbReference>
<evidence type="ECO:0000259" key="4">
    <source>
        <dbReference type="SMART" id="SM00458"/>
    </source>
</evidence>
<dbReference type="HOGENOM" id="CLU_1171860_0_0_1"/>
<dbReference type="GO" id="GO:0006493">
    <property type="term" value="P:protein O-linked glycosylation"/>
    <property type="evidence" value="ECO:0000318"/>
    <property type="project" value="GO_Central"/>
</dbReference>
<dbReference type="InterPro" id="IPR000772">
    <property type="entry name" value="Ricin_B_lectin"/>
</dbReference>
<dbReference type="Pfam" id="PF00652">
    <property type="entry name" value="Ricin_B_lectin"/>
    <property type="match status" value="1"/>
</dbReference>
<accession>A7RJ47</accession>
<proteinExistence type="predicted"/>
<dbReference type="GO" id="GO:0004653">
    <property type="term" value="F:polypeptide N-acetylgalactosaminyltransferase activity"/>
    <property type="evidence" value="ECO:0000318"/>
    <property type="project" value="GO_Central"/>
</dbReference>
<dbReference type="SMART" id="SM00458">
    <property type="entry name" value="RICIN"/>
    <property type="match status" value="1"/>
</dbReference>
<dbReference type="InterPro" id="IPR035992">
    <property type="entry name" value="Ricin_B-like_lectins"/>
</dbReference>
<dbReference type="EMBL" id="DS469513">
    <property type="protein sequence ID" value="EDO48514.1"/>
    <property type="molecule type" value="Genomic_DNA"/>
</dbReference>
<dbReference type="PANTHER" id="PTHR11675">
    <property type="entry name" value="N-ACETYLGALACTOSAMINYLTRANSFERASE"/>
    <property type="match status" value="1"/>
</dbReference>
<dbReference type="AlphaFoldDB" id="A7RJ47"/>
<dbReference type="PhylomeDB" id="A7RJ47"/>
<feature type="domain" description="Ricin B lectin" evidence="4">
    <location>
        <begin position="117"/>
        <end position="236"/>
    </location>
</feature>
<keyword evidence="2" id="KW-1015">Disulfide bond</keyword>
<dbReference type="Proteomes" id="UP000001593">
    <property type="component" value="Unassembled WGS sequence"/>
</dbReference>
<dbReference type="Gene3D" id="2.80.10.50">
    <property type="match status" value="1"/>
</dbReference>
<feature type="region of interest" description="Disordered" evidence="3">
    <location>
        <begin position="98"/>
        <end position="120"/>
    </location>
</feature>
<keyword evidence="1" id="KW-0430">Lectin</keyword>
<dbReference type="SUPFAM" id="SSF50370">
    <property type="entry name" value="Ricin B-like lectins"/>
    <property type="match status" value="1"/>
</dbReference>
<protein>
    <recommendedName>
        <fullName evidence="4">Ricin B lectin domain-containing protein</fullName>
    </recommendedName>
</protein>
<dbReference type="eggNOG" id="KOG3738">
    <property type="taxonomic scope" value="Eukaryota"/>
</dbReference>
<gene>
    <name evidence="5" type="ORF">NEMVEDRAFT_v1g238673</name>
</gene>
<dbReference type="GO" id="GO:0030246">
    <property type="term" value="F:carbohydrate binding"/>
    <property type="evidence" value="ECO:0007669"/>
    <property type="project" value="UniProtKB-KW"/>
</dbReference>
<evidence type="ECO:0000256" key="1">
    <source>
        <dbReference type="ARBA" id="ARBA00022734"/>
    </source>
</evidence>